<dbReference type="Pfam" id="PF12770">
    <property type="entry name" value="CHAT"/>
    <property type="match status" value="1"/>
</dbReference>
<sequence length="806" mass="84370">MLGAAELHARARTATNAGHHTRACSWARQGLERHPTPVERALLLTTLAYAEAELGHLDLADGLCRDALALAGVDDHTRGTAHGQRAVVLLRLGLPSDALAEFSSAIRTLAADDEALGRNLLNRGNLRLEAADARRALVDFERAAAHAERTGNASLLAKARHNAGYAAFLLGDHVRALTAMDSVASFFAGQAPALHAVWLQDRAEVLAAAGLRDDAVADLRRAIDQFRAGRARRAAASAELLLARLVVTDDPAEGLRLARHAASRFAAMGADLSRLRADAAAAVCACAAGRRRLPDVERLLAELRARGLADEARRLAIAWCGWLLAQGRLTEARRVPLPPSTPRRYEPWAAAVAAQRQIALGRRADALRTLRTTLDGVQALASTLGSLELQTSLSGALTRLGQLGLSVALARPDVDLVLEWSERTRAASSRVVGVRPPTDAAQADDLTELRALHAFGGDPARQRELRRRIRERAWQAGGSGATQPVATRDELGAALAAADATSVCLFVSDAELDAVVVDGAGGGTLVRLGPLGGLASELAGLRADLDVAAADLPAPFAPRVRAGLAQRLAQLDASWLAPALARVTTRRVVLVTPGLFSLVPWPLLPSLRDRAVTVPRSATAWARAPARRALTRPLLVAGPSLRRAADEVGACATHWGDPEVLTGPDATVMAVGTATLRSDVVHVAAHGHHHALNPLFSHVDLADGPAFGYELDRLVTLPDTVVLSACELGAVGAGDDPLGLATALLHAGVRTVLASPVALSDEAAARLMPDLHARLASGSPPADALAASVAAFGPDAPPLVCFGAGW</sequence>
<dbReference type="Proteomes" id="UP001434337">
    <property type="component" value="Chromosome"/>
</dbReference>
<organism evidence="2 3">
    <name type="scientific">Propioniciclava soli</name>
    <dbReference type="NCBI Taxonomy" id="2775081"/>
    <lineage>
        <taxon>Bacteria</taxon>
        <taxon>Bacillati</taxon>
        <taxon>Actinomycetota</taxon>
        <taxon>Actinomycetes</taxon>
        <taxon>Propionibacteriales</taxon>
        <taxon>Propionibacteriaceae</taxon>
        <taxon>Propioniciclava</taxon>
    </lineage>
</organism>
<evidence type="ECO:0000313" key="3">
    <source>
        <dbReference type="Proteomes" id="UP001434337"/>
    </source>
</evidence>
<protein>
    <submittedName>
        <fullName evidence="2">CHAT domain-containing protein</fullName>
    </submittedName>
</protein>
<evidence type="ECO:0000259" key="1">
    <source>
        <dbReference type="Pfam" id="PF12770"/>
    </source>
</evidence>
<keyword evidence="3" id="KW-1185">Reference proteome</keyword>
<reference evidence="2 3" key="1">
    <citation type="journal article" date="2023" name="Environ Microbiome">
        <title>A coral-associated actinobacterium mitigates coral bleaching under heat stress.</title>
        <authorList>
            <person name="Li J."/>
            <person name="Zou Y."/>
            <person name="Li Q."/>
            <person name="Zhang J."/>
            <person name="Bourne D.G."/>
            <person name="Lyu Y."/>
            <person name="Liu C."/>
            <person name="Zhang S."/>
        </authorList>
    </citation>
    <scope>NUCLEOTIDE SEQUENCE [LARGE SCALE GENOMIC DNA]</scope>
    <source>
        <strain evidence="2 3">SCSIO 13291</strain>
    </source>
</reference>
<feature type="domain" description="CHAT" evidence="1">
    <location>
        <begin position="570"/>
        <end position="787"/>
    </location>
</feature>
<dbReference type="EMBL" id="CP115965">
    <property type="protein sequence ID" value="WZW99180.1"/>
    <property type="molecule type" value="Genomic_DNA"/>
</dbReference>
<proteinExistence type="predicted"/>
<name>A0ABZ3C9D9_9ACTN</name>
<accession>A0ABZ3C9D9</accession>
<dbReference type="Gene3D" id="1.25.40.10">
    <property type="entry name" value="Tetratricopeptide repeat domain"/>
    <property type="match status" value="2"/>
</dbReference>
<dbReference type="InterPro" id="IPR024983">
    <property type="entry name" value="CHAT_dom"/>
</dbReference>
<dbReference type="InterPro" id="IPR011990">
    <property type="entry name" value="TPR-like_helical_dom_sf"/>
</dbReference>
<dbReference type="SUPFAM" id="SSF48452">
    <property type="entry name" value="TPR-like"/>
    <property type="match status" value="1"/>
</dbReference>
<gene>
    <name evidence="2" type="ORF">PCC79_02975</name>
</gene>
<evidence type="ECO:0000313" key="2">
    <source>
        <dbReference type="EMBL" id="WZW99180.1"/>
    </source>
</evidence>
<dbReference type="RefSeq" id="WP_342372951.1">
    <property type="nucleotide sequence ID" value="NZ_CP115965.1"/>
</dbReference>